<dbReference type="EMBL" id="BARS01048553">
    <property type="protein sequence ID" value="GAG37730.1"/>
    <property type="molecule type" value="Genomic_DNA"/>
</dbReference>
<dbReference type="AlphaFoldDB" id="X0X3Z1"/>
<comment type="caution">
    <text evidence="1">The sequence shown here is derived from an EMBL/GenBank/DDBJ whole genome shotgun (WGS) entry which is preliminary data.</text>
</comment>
<sequence>MDENTKILVAVLASVILSVSASYMLITPREGPIGLSGPQGETIVGLVGLTGPAGPTGPQGPQGIGIQGIQGEEGPSGTPAFSWVDIEHI</sequence>
<gene>
    <name evidence="1" type="ORF">S01H1_72751</name>
</gene>
<name>X0X3Z1_9ZZZZ</name>
<proteinExistence type="predicted"/>
<evidence type="ECO:0008006" key="2">
    <source>
        <dbReference type="Google" id="ProtNLM"/>
    </source>
</evidence>
<organism evidence="1">
    <name type="scientific">marine sediment metagenome</name>
    <dbReference type="NCBI Taxonomy" id="412755"/>
    <lineage>
        <taxon>unclassified sequences</taxon>
        <taxon>metagenomes</taxon>
        <taxon>ecological metagenomes</taxon>
    </lineage>
</organism>
<protein>
    <recommendedName>
        <fullName evidence="2">Collagen-like protein</fullName>
    </recommendedName>
</protein>
<reference evidence="1" key="1">
    <citation type="journal article" date="2014" name="Front. Microbiol.">
        <title>High frequency of phylogenetically diverse reductive dehalogenase-homologous genes in deep subseafloor sedimentary metagenomes.</title>
        <authorList>
            <person name="Kawai M."/>
            <person name="Futagami T."/>
            <person name="Toyoda A."/>
            <person name="Takaki Y."/>
            <person name="Nishi S."/>
            <person name="Hori S."/>
            <person name="Arai W."/>
            <person name="Tsubouchi T."/>
            <person name="Morono Y."/>
            <person name="Uchiyama I."/>
            <person name="Ito T."/>
            <person name="Fujiyama A."/>
            <person name="Inagaki F."/>
            <person name="Takami H."/>
        </authorList>
    </citation>
    <scope>NUCLEOTIDE SEQUENCE</scope>
    <source>
        <strain evidence="1">Expedition CK06-06</strain>
    </source>
</reference>
<accession>X0X3Z1</accession>
<evidence type="ECO:0000313" key="1">
    <source>
        <dbReference type="EMBL" id="GAG37730.1"/>
    </source>
</evidence>
<feature type="non-terminal residue" evidence="1">
    <location>
        <position position="89"/>
    </location>
</feature>